<keyword evidence="1" id="KW-0472">Membrane</keyword>
<dbReference type="AlphaFoldDB" id="A0A915NVU1"/>
<evidence type="ECO:0000313" key="2">
    <source>
        <dbReference type="Proteomes" id="UP000887560"/>
    </source>
</evidence>
<keyword evidence="1" id="KW-0812">Transmembrane</keyword>
<reference evidence="3" key="1">
    <citation type="submission" date="2022-11" db="UniProtKB">
        <authorList>
            <consortium name="WormBaseParasite"/>
        </authorList>
    </citation>
    <scope>IDENTIFICATION</scope>
</reference>
<evidence type="ECO:0000313" key="3">
    <source>
        <dbReference type="WBParaSite" id="scf7180000420802.g5758"/>
    </source>
</evidence>
<evidence type="ECO:0000256" key="1">
    <source>
        <dbReference type="SAM" id="Phobius"/>
    </source>
</evidence>
<keyword evidence="2" id="KW-1185">Reference proteome</keyword>
<dbReference type="Proteomes" id="UP000887560">
    <property type="component" value="Unplaced"/>
</dbReference>
<feature type="transmembrane region" description="Helical" evidence="1">
    <location>
        <begin position="6"/>
        <end position="25"/>
    </location>
</feature>
<sequence>MKINKNIIIYLLLVISLFLNFVLMVRRSKIKKRLTMSGSNKSYSIYIKKLKLFVERERGKNNCNQKIDKDLNPNEQVQKELVEYYENTNEQFAKALKLIKNRSKVCISILDRTNDIQLNVNNFRKF</sequence>
<organism evidence="2 3">
    <name type="scientific">Meloidogyne floridensis</name>
    <dbReference type="NCBI Taxonomy" id="298350"/>
    <lineage>
        <taxon>Eukaryota</taxon>
        <taxon>Metazoa</taxon>
        <taxon>Ecdysozoa</taxon>
        <taxon>Nematoda</taxon>
        <taxon>Chromadorea</taxon>
        <taxon>Rhabditida</taxon>
        <taxon>Tylenchina</taxon>
        <taxon>Tylenchomorpha</taxon>
        <taxon>Tylenchoidea</taxon>
        <taxon>Meloidogynidae</taxon>
        <taxon>Meloidogyninae</taxon>
        <taxon>Meloidogyne</taxon>
    </lineage>
</organism>
<protein>
    <submittedName>
        <fullName evidence="3">Uncharacterized protein</fullName>
    </submittedName>
</protein>
<keyword evidence="1" id="KW-1133">Transmembrane helix</keyword>
<accession>A0A915NVU1</accession>
<dbReference type="WBParaSite" id="scf7180000420802.g5758">
    <property type="protein sequence ID" value="scf7180000420802.g5758"/>
    <property type="gene ID" value="scf7180000420802.g5758"/>
</dbReference>
<proteinExistence type="predicted"/>
<name>A0A915NVU1_9BILA</name>